<name>A0A820ADM3_9BILA</name>
<feature type="non-terminal residue" evidence="1">
    <location>
        <position position="716"/>
    </location>
</feature>
<dbReference type="EMBL" id="CAJOBD010013064">
    <property type="protein sequence ID" value="CAF4187069.1"/>
    <property type="molecule type" value="Genomic_DNA"/>
</dbReference>
<dbReference type="AlphaFoldDB" id="A0A820ADM3"/>
<reference evidence="1" key="1">
    <citation type="submission" date="2021-02" db="EMBL/GenBank/DDBJ databases">
        <authorList>
            <person name="Nowell W R."/>
        </authorList>
    </citation>
    <scope>NUCLEOTIDE SEQUENCE</scope>
</reference>
<evidence type="ECO:0000313" key="2">
    <source>
        <dbReference type="Proteomes" id="UP000663836"/>
    </source>
</evidence>
<proteinExistence type="predicted"/>
<gene>
    <name evidence="1" type="ORF">JBS370_LOCUS35828</name>
</gene>
<accession>A0A820ADM3</accession>
<comment type="caution">
    <text evidence="1">The sequence shown here is derived from an EMBL/GenBank/DDBJ whole genome shotgun (WGS) entry which is preliminary data.</text>
</comment>
<organism evidence="1 2">
    <name type="scientific">Rotaria sordida</name>
    <dbReference type="NCBI Taxonomy" id="392033"/>
    <lineage>
        <taxon>Eukaryota</taxon>
        <taxon>Metazoa</taxon>
        <taxon>Spiralia</taxon>
        <taxon>Gnathifera</taxon>
        <taxon>Rotifera</taxon>
        <taxon>Eurotatoria</taxon>
        <taxon>Bdelloidea</taxon>
        <taxon>Philodinida</taxon>
        <taxon>Philodinidae</taxon>
        <taxon>Rotaria</taxon>
    </lineage>
</organism>
<protein>
    <submittedName>
        <fullName evidence="1">Uncharacterized protein</fullName>
    </submittedName>
</protein>
<dbReference type="Proteomes" id="UP000663836">
    <property type="component" value="Unassembled WGS sequence"/>
</dbReference>
<evidence type="ECO:0000313" key="1">
    <source>
        <dbReference type="EMBL" id="CAF4187069.1"/>
    </source>
</evidence>
<sequence length="716" mass="84804">MTDQAIEMLILLKKENISMHQNTQQTYEEQMDGYFIVNTNRTNEYQYSDENLELNSIDESFILLQPKAKEEWSSLPATTYPKRRKCYNLSNDHWKQVLKLIPNYKKLSPYQFKDVLTGLIPHSSHHHHIKGWLTDFTMLQFLQQRAELMCTVLQLKIEQDYWNDIANLITIPVVVWLSEAGKDITKQNSINWDHTKTKINIQHRQKIIENKLQQTEYNLNIHLQQPCPFNCEIYNKTSMDHFLNIISNVLVTLVENSLYYLYTNFEQKKILLNFDITDANLVKSFYDLNPTVEQIVIVRKIWRDQLELCKKVIRQKKKNRSSSIYQQIAWKNGAALEQDPLLLNEVDNLLANKTQEEVPTKFQVKSLEEQDLSQRLSQLSMTSHHITEHLNMVNVDTSENIPLYLSKENKSFEQIISDLSSNELAEELRQMAIVIHQIFLIDLEKLLWTTYLKSGTGQLQLNHMDNDNLNRPHLWPIQVQKLVSKQSPDNIDTAACLTYVTQYLDELDDKMKRYQTTYNMKKNQYVNYLPTIQAFVHQQLQSTRLAIEQKIAIVHYNYNDYVLELKFLAYNPIQRQKEMVEKLNHAKYQEEITKEEYNLLKYRISIEESSPTSLELPNEKLLKTIEDQSIQQKLRDQYINIAQQAKKDMIQLYFSSAQAQMDQYQKEFNTKLKQFQVKQQSLPDDKKFNSSMITLIEQRWKNMSDGVKCVYKYKLD</sequence>